<feature type="compositionally biased region" description="Low complexity" evidence="1">
    <location>
        <begin position="1"/>
        <end position="16"/>
    </location>
</feature>
<feature type="region of interest" description="Disordered" evidence="1">
    <location>
        <begin position="105"/>
        <end position="160"/>
    </location>
</feature>
<name>A0A9W8A4S5_9FUNG</name>
<evidence type="ECO:0000313" key="3">
    <source>
        <dbReference type="Proteomes" id="UP001150538"/>
    </source>
</evidence>
<dbReference type="AlphaFoldDB" id="A0A9W8A4S5"/>
<keyword evidence="3" id="KW-1185">Reference proteome</keyword>
<comment type="caution">
    <text evidence="2">The sequence shown here is derived from an EMBL/GenBank/DDBJ whole genome shotgun (WGS) entry which is preliminary data.</text>
</comment>
<protein>
    <submittedName>
        <fullName evidence="2">Uncharacterized protein</fullName>
    </submittedName>
</protein>
<feature type="region of interest" description="Disordered" evidence="1">
    <location>
        <begin position="1"/>
        <end position="31"/>
    </location>
</feature>
<feature type="compositionally biased region" description="Acidic residues" evidence="1">
    <location>
        <begin position="120"/>
        <end position="134"/>
    </location>
</feature>
<reference evidence="2" key="1">
    <citation type="submission" date="2022-07" db="EMBL/GenBank/DDBJ databases">
        <title>Phylogenomic reconstructions and comparative analyses of Kickxellomycotina fungi.</title>
        <authorList>
            <person name="Reynolds N.K."/>
            <person name="Stajich J.E."/>
            <person name="Barry K."/>
            <person name="Grigoriev I.V."/>
            <person name="Crous P."/>
            <person name="Smith M.E."/>
        </authorList>
    </citation>
    <scope>NUCLEOTIDE SEQUENCE</scope>
    <source>
        <strain evidence="2">NBRC 100468</strain>
    </source>
</reference>
<dbReference type="EMBL" id="JANBPU010000072">
    <property type="protein sequence ID" value="KAJ1917410.1"/>
    <property type="molecule type" value="Genomic_DNA"/>
</dbReference>
<gene>
    <name evidence="2" type="ORF">H4219_003221</name>
</gene>
<dbReference type="Proteomes" id="UP001150538">
    <property type="component" value="Unassembled WGS sequence"/>
</dbReference>
<evidence type="ECO:0000256" key="1">
    <source>
        <dbReference type="SAM" id="MobiDB-lite"/>
    </source>
</evidence>
<feature type="compositionally biased region" description="Polar residues" evidence="1">
    <location>
        <begin position="142"/>
        <end position="151"/>
    </location>
</feature>
<proteinExistence type="predicted"/>
<organism evidence="2 3">
    <name type="scientific">Mycoemilia scoparia</name>
    <dbReference type="NCBI Taxonomy" id="417184"/>
    <lineage>
        <taxon>Eukaryota</taxon>
        <taxon>Fungi</taxon>
        <taxon>Fungi incertae sedis</taxon>
        <taxon>Zoopagomycota</taxon>
        <taxon>Kickxellomycotina</taxon>
        <taxon>Kickxellomycetes</taxon>
        <taxon>Kickxellales</taxon>
        <taxon>Kickxellaceae</taxon>
        <taxon>Mycoemilia</taxon>
    </lineage>
</organism>
<evidence type="ECO:0000313" key="2">
    <source>
        <dbReference type="EMBL" id="KAJ1917410.1"/>
    </source>
</evidence>
<accession>A0A9W8A4S5</accession>
<sequence length="297" mass="33410">MTSSNNKSNNNSGNVDNGDDSKYNGNPVEKSNIKVMNETVMNKVTDKRSEVIVVSTPKLRRSSRNTSALRKNMNLESMPNNGLEYHDIPGPVSEVGENYVNTYDANNNNNDDSSFKDSESNNEYENVNENEAESEINNSDSGIYNETNGTTKMGGEPQRNRRESRFITLPFPEVNTQFMSAKRTNEGVGKEYLIKAKIARKGNIDSVWGDLQYHTKEIVCCAYDSKTNGNESNVISLRALTSAQIKDLATKIEKATEHIGDIPISKVADQQFSIWLVIRGWRYKRDGVIARLKRHQL</sequence>